<organism evidence="1 2">
    <name type="scientific">Aegilops tauschii subsp. strangulata</name>
    <name type="common">Goatgrass</name>
    <dbReference type="NCBI Taxonomy" id="200361"/>
    <lineage>
        <taxon>Eukaryota</taxon>
        <taxon>Viridiplantae</taxon>
        <taxon>Streptophyta</taxon>
        <taxon>Embryophyta</taxon>
        <taxon>Tracheophyta</taxon>
        <taxon>Spermatophyta</taxon>
        <taxon>Magnoliopsida</taxon>
        <taxon>Liliopsida</taxon>
        <taxon>Poales</taxon>
        <taxon>Poaceae</taxon>
        <taxon>BOP clade</taxon>
        <taxon>Pooideae</taxon>
        <taxon>Triticodae</taxon>
        <taxon>Triticeae</taxon>
        <taxon>Triticinae</taxon>
        <taxon>Aegilops</taxon>
    </lineage>
</organism>
<dbReference type="EnsemblPlants" id="AET1Gv20149900.13">
    <property type="protein sequence ID" value="AET1Gv20149900.13"/>
    <property type="gene ID" value="AET1Gv20149900"/>
</dbReference>
<dbReference type="Gramene" id="AET1Gv20149900.13">
    <property type="protein sequence ID" value="AET1Gv20149900.13"/>
    <property type="gene ID" value="AET1Gv20149900"/>
</dbReference>
<accession>A0A452XT40</accession>
<reference evidence="1" key="5">
    <citation type="journal article" date="2021" name="G3 (Bethesda)">
        <title>Aegilops tauschii genome assembly Aet v5.0 features greater sequence contiguity and improved annotation.</title>
        <authorList>
            <person name="Wang L."/>
            <person name="Zhu T."/>
            <person name="Rodriguez J.C."/>
            <person name="Deal K.R."/>
            <person name="Dubcovsky J."/>
            <person name="McGuire P.E."/>
            <person name="Lux T."/>
            <person name="Spannagl M."/>
            <person name="Mayer K.F.X."/>
            <person name="Baldrich P."/>
            <person name="Meyers B.C."/>
            <person name="Huo N."/>
            <person name="Gu Y.Q."/>
            <person name="Zhou H."/>
            <person name="Devos K.M."/>
            <person name="Bennetzen J.L."/>
            <person name="Unver T."/>
            <person name="Budak H."/>
            <person name="Gulick P.J."/>
            <person name="Galiba G."/>
            <person name="Kalapos B."/>
            <person name="Nelson D.R."/>
            <person name="Li P."/>
            <person name="You F.M."/>
            <person name="Luo M.C."/>
            <person name="Dvorak J."/>
        </authorList>
    </citation>
    <scope>NUCLEOTIDE SEQUENCE [LARGE SCALE GENOMIC DNA]</scope>
    <source>
        <strain evidence="1">cv. AL8/78</strain>
    </source>
</reference>
<evidence type="ECO:0000313" key="1">
    <source>
        <dbReference type="EnsemblPlants" id="AET1Gv20149900.13"/>
    </source>
</evidence>
<reference evidence="1" key="4">
    <citation type="submission" date="2019-03" db="UniProtKB">
        <authorList>
            <consortium name="EnsemblPlants"/>
        </authorList>
    </citation>
    <scope>IDENTIFICATION</scope>
</reference>
<reference evidence="2" key="1">
    <citation type="journal article" date="2014" name="Science">
        <title>Ancient hybridizations among the ancestral genomes of bread wheat.</title>
        <authorList>
            <consortium name="International Wheat Genome Sequencing Consortium,"/>
            <person name="Marcussen T."/>
            <person name="Sandve S.R."/>
            <person name="Heier L."/>
            <person name="Spannagl M."/>
            <person name="Pfeifer M."/>
            <person name="Jakobsen K.S."/>
            <person name="Wulff B.B."/>
            <person name="Steuernagel B."/>
            <person name="Mayer K.F."/>
            <person name="Olsen O.A."/>
        </authorList>
    </citation>
    <scope>NUCLEOTIDE SEQUENCE [LARGE SCALE GENOMIC DNA]</scope>
    <source>
        <strain evidence="2">cv. AL8/78</strain>
    </source>
</reference>
<protein>
    <submittedName>
        <fullName evidence="1">Uncharacterized protein</fullName>
    </submittedName>
</protein>
<name>A0A452XT40_AEGTS</name>
<dbReference type="AlphaFoldDB" id="A0A452XT40"/>
<sequence>MKFINGDLATKPILATAALSPALTSPYIYIYQWVLPCKLAHPSVPS</sequence>
<evidence type="ECO:0000313" key="2">
    <source>
        <dbReference type="Proteomes" id="UP000015105"/>
    </source>
</evidence>
<dbReference type="Proteomes" id="UP000015105">
    <property type="component" value="Chromosome 1D"/>
</dbReference>
<reference evidence="1" key="3">
    <citation type="journal article" date="2017" name="Nature">
        <title>Genome sequence of the progenitor of the wheat D genome Aegilops tauschii.</title>
        <authorList>
            <person name="Luo M.C."/>
            <person name="Gu Y.Q."/>
            <person name="Puiu D."/>
            <person name="Wang H."/>
            <person name="Twardziok S.O."/>
            <person name="Deal K.R."/>
            <person name="Huo N."/>
            <person name="Zhu T."/>
            <person name="Wang L."/>
            <person name="Wang Y."/>
            <person name="McGuire P.E."/>
            <person name="Liu S."/>
            <person name="Long H."/>
            <person name="Ramasamy R.K."/>
            <person name="Rodriguez J.C."/>
            <person name="Van S.L."/>
            <person name="Yuan L."/>
            <person name="Wang Z."/>
            <person name="Xia Z."/>
            <person name="Xiao L."/>
            <person name="Anderson O.D."/>
            <person name="Ouyang S."/>
            <person name="Liang Y."/>
            <person name="Zimin A.V."/>
            <person name="Pertea G."/>
            <person name="Qi P."/>
            <person name="Bennetzen J.L."/>
            <person name="Dai X."/>
            <person name="Dawson M.W."/>
            <person name="Muller H.G."/>
            <person name="Kugler K."/>
            <person name="Rivarola-Duarte L."/>
            <person name="Spannagl M."/>
            <person name="Mayer K.F.X."/>
            <person name="Lu F.H."/>
            <person name="Bevan M.W."/>
            <person name="Leroy P."/>
            <person name="Li P."/>
            <person name="You F.M."/>
            <person name="Sun Q."/>
            <person name="Liu Z."/>
            <person name="Lyons E."/>
            <person name="Wicker T."/>
            <person name="Salzberg S.L."/>
            <person name="Devos K.M."/>
            <person name="Dvorak J."/>
        </authorList>
    </citation>
    <scope>NUCLEOTIDE SEQUENCE [LARGE SCALE GENOMIC DNA]</scope>
    <source>
        <strain evidence="1">cv. AL8/78</strain>
    </source>
</reference>
<reference evidence="2" key="2">
    <citation type="journal article" date="2017" name="Nat. Plants">
        <title>The Aegilops tauschii genome reveals multiple impacts of transposons.</title>
        <authorList>
            <person name="Zhao G."/>
            <person name="Zou C."/>
            <person name="Li K."/>
            <person name="Wang K."/>
            <person name="Li T."/>
            <person name="Gao L."/>
            <person name="Zhang X."/>
            <person name="Wang H."/>
            <person name="Yang Z."/>
            <person name="Liu X."/>
            <person name="Jiang W."/>
            <person name="Mao L."/>
            <person name="Kong X."/>
            <person name="Jiao Y."/>
            <person name="Jia J."/>
        </authorList>
    </citation>
    <scope>NUCLEOTIDE SEQUENCE [LARGE SCALE GENOMIC DNA]</scope>
    <source>
        <strain evidence="2">cv. AL8/78</strain>
    </source>
</reference>
<keyword evidence="2" id="KW-1185">Reference proteome</keyword>
<proteinExistence type="predicted"/>